<name>A0A6A7Z232_9PSED</name>
<evidence type="ECO:0000313" key="4">
    <source>
        <dbReference type="EMBL" id="MQU17240.1"/>
    </source>
</evidence>
<dbReference type="Proteomes" id="UP000443000">
    <property type="component" value="Unassembled WGS sequence"/>
</dbReference>
<evidence type="ECO:0000313" key="3">
    <source>
        <dbReference type="EMBL" id="MQT81905.1"/>
    </source>
</evidence>
<dbReference type="Proteomes" id="UP000437970">
    <property type="component" value="Unassembled WGS sequence"/>
</dbReference>
<feature type="transmembrane region" description="Helical" evidence="1">
    <location>
        <begin position="211"/>
        <end position="230"/>
    </location>
</feature>
<dbReference type="EMBL" id="WIWP01000024">
    <property type="protein sequence ID" value="MQT26974.1"/>
    <property type="molecule type" value="Genomic_DNA"/>
</dbReference>
<dbReference type="EMBL" id="WIVT01000013">
    <property type="protein sequence ID" value="MQU17240.1"/>
    <property type="molecule type" value="Genomic_DNA"/>
</dbReference>
<feature type="transmembrane region" description="Helical" evidence="1">
    <location>
        <begin position="7"/>
        <end position="25"/>
    </location>
</feature>
<dbReference type="Pfam" id="PF13687">
    <property type="entry name" value="DUF4153"/>
    <property type="match status" value="1"/>
</dbReference>
<reference evidence="6 7" key="1">
    <citation type="submission" date="2019-10" db="EMBL/GenBank/DDBJ databases">
        <title>Evaluation of single-gene subtyping targets for Pseudomonas.</title>
        <authorList>
            <person name="Reichler S.J."/>
            <person name="Orsi R.H."/>
            <person name="Wiedmann M."/>
            <person name="Martin N.H."/>
            <person name="Murphy S.I."/>
        </authorList>
    </citation>
    <scope>NUCLEOTIDE SEQUENCE</scope>
    <source>
        <strain evidence="2 8">FSL R10-0802</strain>
        <strain evidence="4 7">FSL R10-1594</strain>
        <strain evidence="5 6">FSL R10-1984</strain>
        <strain evidence="3">FSL R10-2339</strain>
    </source>
</reference>
<evidence type="ECO:0000313" key="7">
    <source>
        <dbReference type="Proteomes" id="UP000443000"/>
    </source>
</evidence>
<keyword evidence="1" id="KW-0472">Membrane</keyword>
<dbReference type="OrthoDB" id="7022049at2"/>
<dbReference type="RefSeq" id="WP_153380252.1">
    <property type="nucleotide sequence ID" value="NZ_JBITTT010000003.1"/>
</dbReference>
<protein>
    <submittedName>
        <fullName evidence="3">DUF4153 domain-containing protein</fullName>
    </submittedName>
</protein>
<feature type="transmembrane region" description="Helical" evidence="1">
    <location>
        <begin position="61"/>
        <end position="83"/>
    </location>
</feature>
<sequence length="558" mass="62538">MFIVRNVKDALVVGLIQGVFIWWMLLSSINVVRGVLLVTVALGAFNILLLGENFRERGTHWWVMGLTAVIGVITGWGLMLTGAGGDSTGWMTYGWIFYAIVINYIGMAFILSWPSRSGKLPRYEDLFRHAWDTVFIMVLGVLMCAVFWFLMALCAAAFTMIGIPIFNLLFFTGFFIIVSSCAAIAVGIPIGRENHFVIGTLRTFLLKLCRFLLPLAALITLCFTFALPFVGLEPVAGRGYSTKTLLCLVIANVFLVNGVFQDGIHRTSQEDAYPVWLRLMVNVSLLCLPVLTLLAGYSLWLRIDEYGLTPNRFKASLLTVVMLAYSVAATWAVLAPQRLWLWSMRVSNSLIALMIVLMMLVMNTPWFSPLQLSANNQVERLLSGKTEVENFDSKALRDFGLPGKQAYEALIAQVEQGQVLTQHVRKELLERLEKGGTAYSDHWKLYTPQWIGPKVEGSDQFDDPQDYPMACSGGPCVLWAVDLDLDGEDEVLKLGKRDGYETPNFFKRNAFGIWQHGGSYDSVKNALTMIKHIRQGAVKVVKPRYQSLQVEDEILDPR</sequence>
<feature type="transmembrane region" description="Helical" evidence="1">
    <location>
        <begin position="242"/>
        <end position="260"/>
    </location>
</feature>
<evidence type="ECO:0000313" key="8">
    <source>
        <dbReference type="Proteomes" id="UP000713985"/>
    </source>
</evidence>
<accession>A0A6A7Z232</accession>
<feature type="transmembrane region" description="Helical" evidence="1">
    <location>
        <begin position="95"/>
        <end position="113"/>
    </location>
</feature>
<proteinExistence type="predicted"/>
<feature type="transmembrane region" description="Helical" evidence="1">
    <location>
        <begin position="134"/>
        <end position="163"/>
    </location>
</feature>
<gene>
    <name evidence="4" type="ORF">GHN41_12420</name>
    <name evidence="3" type="ORF">GHN86_17825</name>
    <name evidence="2" type="ORF">GHN94_14215</name>
    <name evidence="5" type="ORF">GHO29_15670</name>
</gene>
<organism evidence="3">
    <name type="scientific">Pseudomonas helleri</name>
    <dbReference type="NCBI Taxonomy" id="1608996"/>
    <lineage>
        <taxon>Bacteria</taxon>
        <taxon>Pseudomonadati</taxon>
        <taxon>Pseudomonadota</taxon>
        <taxon>Gammaproteobacteria</taxon>
        <taxon>Pseudomonadales</taxon>
        <taxon>Pseudomonadaceae</taxon>
        <taxon>Pseudomonas</taxon>
    </lineage>
</organism>
<feature type="transmembrane region" description="Helical" evidence="1">
    <location>
        <begin position="169"/>
        <end position="190"/>
    </location>
</feature>
<comment type="caution">
    <text evidence="3">The sequence shown here is derived from an EMBL/GenBank/DDBJ whole genome shotgun (WGS) entry which is preliminary data.</text>
</comment>
<dbReference type="AlphaFoldDB" id="A0A6A7Z232"/>
<evidence type="ECO:0000313" key="2">
    <source>
        <dbReference type="EMBL" id="MQT26974.1"/>
    </source>
</evidence>
<dbReference type="InterPro" id="IPR025291">
    <property type="entry name" value="DUF4153"/>
</dbReference>
<keyword evidence="1" id="KW-0812">Transmembrane</keyword>
<evidence type="ECO:0000313" key="6">
    <source>
        <dbReference type="Proteomes" id="UP000437970"/>
    </source>
</evidence>
<keyword evidence="8" id="KW-1185">Reference proteome</keyword>
<keyword evidence="1" id="KW-1133">Transmembrane helix</keyword>
<feature type="transmembrane region" description="Helical" evidence="1">
    <location>
        <begin position="315"/>
        <end position="334"/>
    </location>
</feature>
<evidence type="ECO:0000256" key="1">
    <source>
        <dbReference type="SAM" id="Phobius"/>
    </source>
</evidence>
<dbReference type="Proteomes" id="UP000713985">
    <property type="component" value="Unassembled WGS sequence"/>
</dbReference>
<feature type="transmembrane region" description="Helical" evidence="1">
    <location>
        <begin position="281"/>
        <end position="303"/>
    </location>
</feature>
<feature type="transmembrane region" description="Helical" evidence="1">
    <location>
        <begin position="31"/>
        <end position="49"/>
    </location>
</feature>
<dbReference type="EMBL" id="WIWC01000035">
    <property type="protein sequence ID" value="MQT81905.1"/>
    <property type="molecule type" value="Genomic_DNA"/>
</dbReference>
<feature type="transmembrane region" description="Helical" evidence="1">
    <location>
        <begin position="346"/>
        <end position="367"/>
    </location>
</feature>
<dbReference type="EMBL" id="WIVW01000022">
    <property type="protein sequence ID" value="MQU27916.1"/>
    <property type="molecule type" value="Genomic_DNA"/>
</dbReference>
<evidence type="ECO:0000313" key="5">
    <source>
        <dbReference type="EMBL" id="MQU27916.1"/>
    </source>
</evidence>